<evidence type="ECO:0000313" key="2">
    <source>
        <dbReference type="Proteomes" id="UP000663722"/>
    </source>
</evidence>
<dbReference type="RefSeq" id="WP_207677861.1">
    <property type="nucleotide sequence ID" value="NZ_CP061800.1"/>
</dbReference>
<dbReference type="Pfam" id="PF09684">
    <property type="entry name" value="Tail_P2_I"/>
    <property type="match status" value="1"/>
</dbReference>
<evidence type="ECO:0008006" key="3">
    <source>
        <dbReference type="Google" id="ProtNLM"/>
    </source>
</evidence>
<dbReference type="Proteomes" id="UP000663722">
    <property type="component" value="Chromosome"/>
</dbReference>
<name>A0A975BQ14_9BACT</name>
<proteinExistence type="predicted"/>
<organism evidence="1 2">
    <name type="scientific">Desulfonema magnum</name>
    <dbReference type="NCBI Taxonomy" id="45655"/>
    <lineage>
        <taxon>Bacteria</taxon>
        <taxon>Pseudomonadati</taxon>
        <taxon>Thermodesulfobacteriota</taxon>
        <taxon>Desulfobacteria</taxon>
        <taxon>Desulfobacterales</taxon>
        <taxon>Desulfococcaceae</taxon>
        <taxon>Desulfonema</taxon>
    </lineage>
</organism>
<keyword evidence="2" id="KW-1185">Reference proteome</keyword>
<evidence type="ECO:0000313" key="1">
    <source>
        <dbReference type="EMBL" id="QTA89079.1"/>
    </source>
</evidence>
<accession>A0A975BQ14</accession>
<reference evidence="1" key="1">
    <citation type="journal article" date="2021" name="Microb. Physiol.">
        <title>Proteogenomic Insights into the Physiology of Marine, Sulfate-Reducing, Filamentous Desulfonema limicola and Desulfonema magnum.</title>
        <authorList>
            <person name="Schnaars V."/>
            <person name="Wohlbrand L."/>
            <person name="Scheve S."/>
            <person name="Hinrichs C."/>
            <person name="Reinhardt R."/>
            <person name="Rabus R."/>
        </authorList>
    </citation>
    <scope>NUCLEOTIDE SEQUENCE</scope>
    <source>
        <strain evidence="1">4be13</strain>
    </source>
</reference>
<dbReference type="AlphaFoldDB" id="A0A975BQ14"/>
<dbReference type="EMBL" id="CP061800">
    <property type="protein sequence ID" value="QTA89079.1"/>
    <property type="molecule type" value="Genomic_DNA"/>
</dbReference>
<sequence>MKQPVTERLYNLLPAIYRQRDLESGESLRAFMSVMEREMRVVEADIERLYDNWFVDTCQEWVLPYIGELLGVRDILDEKSVITSQRRRIANTVRYRRRKGIGAVLENVVYDVTGWRTRVVEFFDRVSITQCVYNVRLDRGMTLDFRDKSAIAQSGGPFDSTAHLMDVRSIGRDKNSSGGKQGKYNISNIGLFLWRLQSYAAIGYPARSCSEKKGCFFFSPTGLDIPLFNKAQTNNDLTSVSEAYNLPALLNRDIFEKDLKEYKKKEINIFERHRSENTAFYGPDRSMHIMVKDKPVPPMQVISADLSEWNGELLERKEITEGNELSPSVAVDVELGRMAFSKAFLQENPLKDGDVIVNFYYGFSADIGGGSYDRTSVLTDSSSAGLELLVGNGAELNTLQKAFDRWDAYCAENSGSTPLKGIIRIVDNGVYEGEFVINLPAGTHLIIEAADGKEPCICPLVSLELAGPEQKDTQASLIMNGLRIDKPVRLRGGVSLKVLHSTIMPSASGVSSSAGILADAEAHDIRIDISHTITGPVYVPADAAVSLEITDSIVDENSTGMAIGQDKDSEGWGPPSVLRRVTVFGQIRVRELTASETIFSGTVTAERCQLGYIRFSYAPPDSLLPIKYRCQPASVGSISVRPHFTSVKYGNPGYAQLSHICPDEIRRGTKGGSEMGAFKHLRQNQREENLKNVIHEYLRQDMEAGVFYVT</sequence>
<protein>
    <recommendedName>
        <fullName evidence="3">Phage tail protein</fullName>
    </recommendedName>
</protein>
<dbReference type="KEGG" id="dmm:dnm_051270"/>
<gene>
    <name evidence="1" type="ORF">dnm_051270</name>
</gene>
<dbReference type="InterPro" id="IPR006521">
    <property type="entry name" value="Tail_protein_I"/>
</dbReference>